<reference evidence="5" key="1">
    <citation type="submission" date="2014-10" db="EMBL/GenBank/DDBJ databases">
        <authorList>
            <person name="King R."/>
        </authorList>
    </citation>
    <scope>NUCLEOTIDE SEQUENCE [LARGE SCALE GENOMIC DNA]</scope>
    <source>
        <strain evidence="5">A3/5</strain>
    </source>
</reference>
<organism evidence="4 5">
    <name type="scientific">Fusarium venenatum</name>
    <dbReference type="NCBI Taxonomy" id="56646"/>
    <lineage>
        <taxon>Eukaryota</taxon>
        <taxon>Fungi</taxon>
        <taxon>Dikarya</taxon>
        <taxon>Ascomycota</taxon>
        <taxon>Pezizomycotina</taxon>
        <taxon>Sordariomycetes</taxon>
        <taxon>Hypocreomycetidae</taxon>
        <taxon>Hypocreales</taxon>
        <taxon>Nectriaceae</taxon>
        <taxon>Fusarium</taxon>
    </lineage>
</organism>
<evidence type="ECO:0000313" key="5">
    <source>
        <dbReference type="Proteomes" id="UP000245910"/>
    </source>
</evidence>
<dbReference type="SUPFAM" id="SSF54160">
    <property type="entry name" value="Chromo domain-like"/>
    <property type="match status" value="1"/>
</dbReference>
<comment type="subunit">
    <text evidence="1">Component of the NuA4 histone acetyltransferase complex.</text>
</comment>
<dbReference type="PROSITE" id="PS50013">
    <property type="entry name" value="CHROMO_2"/>
    <property type="match status" value="1"/>
</dbReference>
<dbReference type="InterPro" id="IPR016197">
    <property type="entry name" value="Chromo-like_dom_sf"/>
</dbReference>
<dbReference type="AlphaFoldDB" id="A0A2L2TR24"/>
<evidence type="ECO:0000259" key="3">
    <source>
        <dbReference type="PROSITE" id="PS50013"/>
    </source>
</evidence>
<keyword evidence="5" id="KW-1185">Reference proteome</keyword>
<name>A0A2L2TR24_9HYPO</name>
<protein>
    <recommendedName>
        <fullName evidence="3">Chromo domain-containing protein</fullName>
    </recommendedName>
</protein>
<dbReference type="InterPro" id="IPR000953">
    <property type="entry name" value="Chromo/chromo_shadow_dom"/>
</dbReference>
<proteinExistence type="predicted"/>
<dbReference type="Gene3D" id="2.40.50.40">
    <property type="match status" value="1"/>
</dbReference>
<evidence type="ECO:0000313" key="4">
    <source>
        <dbReference type="EMBL" id="CEI63340.1"/>
    </source>
</evidence>
<dbReference type="Proteomes" id="UP000245910">
    <property type="component" value="Chromosome II"/>
</dbReference>
<feature type="domain" description="Chromo" evidence="3">
    <location>
        <begin position="2"/>
        <end position="52"/>
    </location>
</feature>
<evidence type="ECO:0000256" key="1">
    <source>
        <dbReference type="ARBA" id="ARBA00011353"/>
    </source>
</evidence>
<dbReference type="OrthoDB" id="433924at2759"/>
<evidence type="ECO:0000256" key="2">
    <source>
        <dbReference type="SAM" id="MobiDB-lite"/>
    </source>
</evidence>
<feature type="region of interest" description="Disordered" evidence="2">
    <location>
        <begin position="64"/>
        <end position="84"/>
    </location>
</feature>
<dbReference type="GO" id="GO:0006338">
    <property type="term" value="P:chromatin remodeling"/>
    <property type="evidence" value="ECO:0007669"/>
    <property type="project" value="UniProtKB-ARBA"/>
</dbReference>
<accession>A0A2L2TR24</accession>
<sequence>MFRVHGYMLNGPNDHRLLVQWCGYTKDQATWEPYAKVWTPRHELLQDYFHKHGRGLPLDLEAHVSDTSDEEEPQEIEIKVENDD</sequence>
<dbReference type="EMBL" id="LN649230">
    <property type="protein sequence ID" value="CEI63340.1"/>
    <property type="molecule type" value="Genomic_DNA"/>
</dbReference>